<dbReference type="PANTHER" id="PTHR19353">
    <property type="entry name" value="FATTY ACID DESATURASE 2"/>
    <property type="match status" value="1"/>
</dbReference>
<reference evidence="2 3" key="1">
    <citation type="journal article" date="2011" name="J. Bacteriol.">
        <title>Complete genome sequence of Amycolicicoccus subflavus DQS3-9A1T, an actinomycete isolated from crude oil-polluted soil.</title>
        <authorList>
            <person name="Cai M."/>
            <person name="Chen W.M."/>
            <person name="Nie Y."/>
            <person name="Chi C.Q."/>
            <person name="Wang Y.N."/>
            <person name="Tang Y.Q."/>
            <person name="Li G.Y."/>
            <person name="Wu X.L."/>
        </authorList>
    </citation>
    <scope>NUCLEOTIDE SEQUENCE [LARGE SCALE GENOMIC DNA]</scope>
    <source>
        <strain evidence="3">DSM 45089 / DQS3-9A1</strain>
    </source>
</reference>
<dbReference type="EMBL" id="CP002786">
    <property type="protein sequence ID" value="AEF42047.1"/>
    <property type="molecule type" value="Genomic_DNA"/>
</dbReference>
<dbReference type="GO" id="GO:0016717">
    <property type="term" value="F:oxidoreductase activity, acting on paired donors, with oxidation of a pair of donors resulting in the reduction of molecular oxygen to two molecules of water"/>
    <property type="evidence" value="ECO:0007669"/>
    <property type="project" value="TreeGrafter"/>
</dbReference>
<name>F6ES43_HOYSD</name>
<gene>
    <name evidence="2" type="ordered locus">AS9A_3609</name>
</gene>
<evidence type="ECO:0000313" key="2">
    <source>
        <dbReference type="EMBL" id="AEF42047.1"/>
    </source>
</evidence>
<keyword evidence="3" id="KW-1185">Reference proteome</keyword>
<accession>F6ES43</accession>
<proteinExistence type="predicted"/>
<dbReference type="OrthoDB" id="104711at2"/>
<sequence>MVALPLIGFFGEDAGRPGSAPVRTLKGIPLIRNASFVRGAEAQHSEPVRLTAEQVEEFGRALDAIRERVLADLGERDRDYIYKVIRAQRAFEAAGRGLFFLGFIPPVWIAAVASLSMSKILDNLEIGHNLMHGQYDFMRERGLNSRVYEWDIVVQADLWRYSHNYRHHTFTNVVGQDRDIGFGVMRLDEDQPWHPFFLLNPVIAAAIVTLFEWLAALHVLELDHSVLPGDRWTNLKKVSRHWWEKIAPQAAKDYVFFPALTGPLFPLTIAGNAVANIVRNLWVGNLIYCGHFPAGAQTFTEEEIAGEGRGEWYLRQLLGSANFTGSRLLHILSGSTGFQIEHHLFPDIPSCRLPDISREVQELCAQFGVPYNTGPLPKQMFSAWKKICKLALPPSLVKPEKVRTVMVERKSSQA</sequence>
<dbReference type="InterPro" id="IPR005804">
    <property type="entry name" value="FA_desaturase_dom"/>
</dbReference>
<organism evidence="2 3">
    <name type="scientific">Hoyosella subflava (strain DSM 45089 / JCM 17490 / NBRC 109087 / DQS3-9A1)</name>
    <name type="common">Amycolicicoccus subflavus</name>
    <dbReference type="NCBI Taxonomy" id="443218"/>
    <lineage>
        <taxon>Bacteria</taxon>
        <taxon>Bacillati</taxon>
        <taxon>Actinomycetota</taxon>
        <taxon>Actinomycetes</taxon>
        <taxon>Mycobacteriales</taxon>
        <taxon>Hoyosellaceae</taxon>
        <taxon>Hoyosella</taxon>
    </lineage>
</organism>
<dbReference type="STRING" id="443218.AS9A_3609"/>
<dbReference type="eggNOG" id="COG3239">
    <property type="taxonomic scope" value="Bacteria"/>
</dbReference>
<dbReference type="PANTHER" id="PTHR19353:SF19">
    <property type="entry name" value="DELTA(5) FATTY ACID DESATURASE C-RELATED"/>
    <property type="match status" value="1"/>
</dbReference>
<dbReference type="RefSeq" id="WP_013808396.1">
    <property type="nucleotide sequence ID" value="NC_015564.1"/>
</dbReference>
<dbReference type="KEGG" id="asd:AS9A_3609"/>
<protein>
    <submittedName>
        <fullName evidence="2">Acyl-CoA desaturase</fullName>
    </submittedName>
</protein>
<dbReference type="GO" id="GO:0016020">
    <property type="term" value="C:membrane"/>
    <property type="evidence" value="ECO:0007669"/>
    <property type="project" value="TreeGrafter"/>
</dbReference>
<dbReference type="GO" id="GO:0008610">
    <property type="term" value="P:lipid biosynthetic process"/>
    <property type="evidence" value="ECO:0007669"/>
    <property type="project" value="UniProtKB-ARBA"/>
</dbReference>
<dbReference type="Proteomes" id="UP000009235">
    <property type="component" value="Chromosome"/>
</dbReference>
<dbReference type="InterPro" id="IPR012171">
    <property type="entry name" value="Fatty_acid_desaturase"/>
</dbReference>
<feature type="domain" description="Fatty acid desaturase" evidence="1">
    <location>
        <begin position="107"/>
        <end position="373"/>
    </location>
</feature>
<dbReference type="AlphaFoldDB" id="F6ES43"/>
<dbReference type="HOGENOM" id="CLU_045383_0_0_11"/>
<dbReference type="Pfam" id="PF00487">
    <property type="entry name" value="FA_desaturase"/>
    <property type="match status" value="1"/>
</dbReference>
<evidence type="ECO:0000313" key="3">
    <source>
        <dbReference type="Proteomes" id="UP000009235"/>
    </source>
</evidence>
<evidence type="ECO:0000259" key="1">
    <source>
        <dbReference type="Pfam" id="PF00487"/>
    </source>
</evidence>
<dbReference type="CDD" id="cd03506">
    <property type="entry name" value="Delta6-FADS-like"/>
    <property type="match status" value="1"/>
</dbReference>